<keyword evidence="4" id="KW-1185">Reference proteome</keyword>
<protein>
    <recommendedName>
        <fullName evidence="2">PhoD-like phosphatase domain-containing protein</fullName>
    </recommendedName>
</protein>
<dbReference type="Pfam" id="PF19050">
    <property type="entry name" value="PhoD_2"/>
    <property type="match status" value="3"/>
</dbReference>
<dbReference type="GO" id="GO:0016020">
    <property type="term" value="C:membrane"/>
    <property type="evidence" value="ECO:0007669"/>
    <property type="project" value="TreeGrafter"/>
</dbReference>
<accession>A0A0F8CQE4</accession>
<feature type="region of interest" description="Disordered" evidence="1">
    <location>
        <begin position="709"/>
        <end position="736"/>
    </location>
</feature>
<dbReference type="PANTHER" id="PTHR46689:SF3">
    <property type="entry name" value="PHOD-LIKE PHOSPHATASE DOMAIN-CONTAINING PROTEIN"/>
    <property type="match status" value="1"/>
</dbReference>
<dbReference type="Proteomes" id="UP000034841">
    <property type="component" value="Unassembled WGS sequence"/>
</dbReference>
<dbReference type="CDD" id="cd07389">
    <property type="entry name" value="MPP_PhoD"/>
    <property type="match status" value="1"/>
</dbReference>
<organism evidence="3 4">
    <name type="scientific">Ceratocystis fimbriata f. sp. platani</name>
    <dbReference type="NCBI Taxonomy" id="88771"/>
    <lineage>
        <taxon>Eukaryota</taxon>
        <taxon>Fungi</taxon>
        <taxon>Dikarya</taxon>
        <taxon>Ascomycota</taxon>
        <taxon>Pezizomycotina</taxon>
        <taxon>Sordariomycetes</taxon>
        <taxon>Hypocreomycetidae</taxon>
        <taxon>Microascales</taxon>
        <taxon>Ceratocystidaceae</taxon>
        <taxon>Ceratocystis</taxon>
    </lineage>
</organism>
<feature type="domain" description="PhoD-like phosphatase" evidence="2">
    <location>
        <begin position="538"/>
        <end position="689"/>
    </location>
</feature>
<dbReference type="AlphaFoldDB" id="A0A0F8CQE4"/>
<evidence type="ECO:0000313" key="3">
    <source>
        <dbReference type="EMBL" id="KKF92967.1"/>
    </source>
</evidence>
<dbReference type="InterPro" id="IPR038607">
    <property type="entry name" value="PhoD-like_sf"/>
</dbReference>
<dbReference type="InterPro" id="IPR018946">
    <property type="entry name" value="PhoD-like_MPP"/>
</dbReference>
<dbReference type="EMBL" id="LBBL01000294">
    <property type="protein sequence ID" value="KKF92967.1"/>
    <property type="molecule type" value="Genomic_DNA"/>
</dbReference>
<proteinExistence type="predicted"/>
<reference evidence="3 4" key="1">
    <citation type="submission" date="2015-04" db="EMBL/GenBank/DDBJ databases">
        <title>Genome sequence of Ceratocystis platani, a major pathogen of plane trees.</title>
        <authorList>
            <person name="Belbahri L."/>
        </authorList>
    </citation>
    <scope>NUCLEOTIDE SEQUENCE [LARGE SCALE GENOMIC DNA]</scope>
    <source>
        <strain evidence="3 4">CFO</strain>
    </source>
</reference>
<feature type="compositionally biased region" description="Polar residues" evidence="1">
    <location>
        <begin position="81"/>
        <end position="94"/>
    </location>
</feature>
<gene>
    <name evidence="3" type="ORF">CFO_g4677</name>
</gene>
<dbReference type="PANTHER" id="PTHR46689">
    <property type="entry name" value="MEMBRANE PROTEIN, PUTATIVE-RELATED"/>
    <property type="match status" value="1"/>
</dbReference>
<feature type="region of interest" description="Disordered" evidence="1">
    <location>
        <begin position="790"/>
        <end position="828"/>
    </location>
</feature>
<feature type="compositionally biased region" description="Polar residues" evidence="1">
    <location>
        <begin position="101"/>
        <end position="110"/>
    </location>
</feature>
<feature type="domain" description="PhoD-like phosphatase" evidence="2">
    <location>
        <begin position="443"/>
        <end position="537"/>
    </location>
</feature>
<evidence type="ECO:0000313" key="4">
    <source>
        <dbReference type="Proteomes" id="UP000034841"/>
    </source>
</evidence>
<name>A0A0F8CQE4_CERFI</name>
<comment type="caution">
    <text evidence="3">The sequence shown here is derived from an EMBL/GenBank/DDBJ whole genome shotgun (WGS) entry which is preliminary data.</text>
</comment>
<evidence type="ECO:0000256" key="1">
    <source>
        <dbReference type="SAM" id="MobiDB-lite"/>
    </source>
</evidence>
<feature type="compositionally biased region" description="Polar residues" evidence="1">
    <location>
        <begin position="793"/>
        <end position="802"/>
    </location>
</feature>
<dbReference type="Gene3D" id="3.60.21.70">
    <property type="entry name" value="PhoD-like phosphatase"/>
    <property type="match status" value="1"/>
</dbReference>
<evidence type="ECO:0000259" key="2">
    <source>
        <dbReference type="Pfam" id="PF19050"/>
    </source>
</evidence>
<dbReference type="OrthoDB" id="9999821at2759"/>
<feature type="region of interest" description="Disordered" evidence="1">
    <location>
        <begin position="1"/>
        <end position="116"/>
    </location>
</feature>
<sequence>MSHYARPTASSGIHASATDPNLDLDSSDDEQPVHYRSKRHGPGAYNEGPHADGHTSATRWRHQESSSYARHAVPRDLGAPRSTNDLADFLNSSRIEPPANANGNSGTAHQPIQLPPGVAAPLESQDPTQVLCGPMINYRGMADNGCWLGSVLVVTCGGGATVGNAPRLALTAATAPRTASPQMPEMLGTCLYSDPRCTFWQFSLEVPLLEVATRWRYEMPELHAKGSKKLPAREFYVPAATECMRSMFFSCNGFSIGTDEEAWSGIALWNDVLRRHKQEPFHVMIGGGDQIYNDSIRIQGPLREWTQISNPKKRRDHDFSDDFRRKCDNYYLENYISWYSRTEFAEANSQIPQLNIWDDHDIIDGYGSYVDEFMRCDMFRGIGGCAYKYYMLFQHHLPPPRYSYTTDKAGPEIQMANVYVAPLENNVSSMYIRGPKPGPYIEQHAYHIYASLGPRMAIMGLDARTERTRHQINFPETYDLLFDQLRNKLATARNQGEPIKHLLFLLGIPIAYPRLTWLENIFRSPVMAPVKVLNRHFGVGGSLFNQFDGNIDLLDDLDDHYTAKTHKLERREMVERLQAIAAEFSVRVTFLGGDVHLAAMGRFYSNPSLKIPAERDFRFMQNVVSSAIVNKPPPQAVANLLAKRNKIHHLNKETDETLLNMFDRDPGSTACTSKNNHCTMPSRNFSILTENSPIRGIAQNGYGYHHPPASSAPATTQGSKFEGVSGHGPMCEDEFGAGTQHKAADFNAHGKGSDSSLDVVIHVEMEQSDREGHTCGYGVTIPALEYRGPVPNVWQTPFPSSEQHNESPHRSKRGAHSHSDSSTTGISD</sequence>
<dbReference type="InterPro" id="IPR043904">
    <property type="entry name" value="PhoD_2-like"/>
</dbReference>
<feature type="domain" description="PhoD-like phosphatase" evidence="2">
    <location>
        <begin position="234"/>
        <end position="396"/>
    </location>
</feature>